<dbReference type="EMBL" id="JABFUD020000015">
    <property type="protein sequence ID" value="KAI5069652.1"/>
    <property type="molecule type" value="Genomic_DNA"/>
</dbReference>
<reference evidence="1" key="1">
    <citation type="submission" date="2021-01" db="EMBL/GenBank/DDBJ databases">
        <title>Adiantum capillus-veneris genome.</title>
        <authorList>
            <person name="Fang Y."/>
            <person name="Liao Q."/>
        </authorList>
    </citation>
    <scope>NUCLEOTIDE SEQUENCE</scope>
    <source>
        <strain evidence="1">H3</strain>
        <tissue evidence="1">Leaf</tissue>
    </source>
</reference>
<dbReference type="Proteomes" id="UP000886520">
    <property type="component" value="Chromosome 15"/>
</dbReference>
<gene>
    <name evidence="1" type="ORF">GOP47_0015953</name>
</gene>
<dbReference type="AlphaFoldDB" id="A0A9D4ZD33"/>
<evidence type="ECO:0000313" key="1">
    <source>
        <dbReference type="EMBL" id="KAI5069652.1"/>
    </source>
</evidence>
<keyword evidence="2" id="KW-1185">Reference proteome</keyword>
<evidence type="ECO:0000313" key="2">
    <source>
        <dbReference type="Proteomes" id="UP000886520"/>
    </source>
</evidence>
<proteinExistence type="predicted"/>
<organism evidence="1 2">
    <name type="scientific">Adiantum capillus-veneris</name>
    <name type="common">Maidenhair fern</name>
    <dbReference type="NCBI Taxonomy" id="13818"/>
    <lineage>
        <taxon>Eukaryota</taxon>
        <taxon>Viridiplantae</taxon>
        <taxon>Streptophyta</taxon>
        <taxon>Embryophyta</taxon>
        <taxon>Tracheophyta</taxon>
        <taxon>Polypodiopsida</taxon>
        <taxon>Polypodiidae</taxon>
        <taxon>Polypodiales</taxon>
        <taxon>Pteridineae</taxon>
        <taxon>Pteridaceae</taxon>
        <taxon>Vittarioideae</taxon>
        <taxon>Adiantum</taxon>
    </lineage>
</organism>
<accession>A0A9D4ZD33</accession>
<name>A0A9D4ZD33_ADICA</name>
<comment type="caution">
    <text evidence="1">The sequence shown here is derived from an EMBL/GenBank/DDBJ whole genome shotgun (WGS) entry which is preliminary data.</text>
</comment>
<protein>
    <submittedName>
        <fullName evidence="1">Uncharacterized protein</fullName>
    </submittedName>
</protein>
<sequence>MQQELEKVKGEAMVQQQELEKTKGESMVQQGRIQHLAEKLHTVEAKAEVESQKLAKLQAGFMQKLDEKNCCLSTIQQMSTRSQGLECLRPIGMRIQQSHWCQELAKQGVSMAALDLLRFGAGTLQNQGSEAAHATATELADGFDAELGVGFVKAYANCIVDQKPEHRDLLNSLFRFCFSSGEYYQCI</sequence>